<keyword evidence="3" id="KW-1185">Reference proteome</keyword>
<evidence type="ECO:0000313" key="3">
    <source>
        <dbReference type="Proteomes" id="UP000239872"/>
    </source>
</evidence>
<reference evidence="2 3" key="1">
    <citation type="submission" date="2018-01" db="EMBL/GenBank/DDBJ databases">
        <title>A novel member of the phylum Bacteroidetes isolated from glacier ice.</title>
        <authorList>
            <person name="Liu Q."/>
            <person name="Xin Y.-H."/>
        </authorList>
    </citation>
    <scope>NUCLEOTIDE SEQUENCE [LARGE SCALE GENOMIC DNA]</scope>
    <source>
        <strain evidence="2 3">RB1R16</strain>
    </source>
</reference>
<comment type="caution">
    <text evidence="2">The sequence shown here is derived from an EMBL/GenBank/DDBJ whole genome shotgun (WGS) entry which is preliminary data.</text>
</comment>
<evidence type="ECO:0000256" key="1">
    <source>
        <dbReference type="SAM" id="SignalP"/>
    </source>
</evidence>
<accession>A0A2S7SV25</accession>
<dbReference type="EMBL" id="PPSL01000003">
    <property type="protein sequence ID" value="PQJ10568.1"/>
    <property type="molecule type" value="Genomic_DNA"/>
</dbReference>
<feature type="chain" id="PRO_5015584003" evidence="1">
    <location>
        <begin position="25"/>
        <end position="125"/>
    </location>
</feature>
<proteinExistence type="predicted"/>
<dbReference type="AlphaFoldDB" id="A0A2S7SV25"/>
<evidence type="ECO:0000313" key="2">
    <source>
        <dbReference type="EMBL" id="PQJ10568.1"/>
    </source>
</evidence>
<keyword evidence="1" id="KW-0732">Signal</keyword>
<name>A0A2S7SV25_9BACT</name>
<dbReference type="RefSeq" id="WP_105039296.1">
    <property type="nucleotide sequence ID" value="NZ_PPSL01000003.1"/>
</dbReference>
<dbReference type="Proteomes" id="UP000239872">
    <property type="component" value="Unassembled WGS sequence"/>
</dbReference>
<gene>
    <name evidence="2" type="ORF">CJD36_011375</name>
</gene>
<feature type="signal peptide" evidence="1">
    <location>
        <begin position="1"/>
        <end position="24"/>
    </location>
</feature>
<organism evidence="2 3">
    <name type="scientific">Flavipsychrobacter stenotrophus</name>
    <dbReference type="NCBI Taxonomy" id="2077091"/>
    <lineage>
        <taxon>Bacteria</taxon>
        <taxon>Pseudomonadati</taxon>
        <taxon>Bacteroidota</taxon>
        <taxon>Chitinophagia</taxon>
        <taxon>Chitinophagales</taxon>
        <taxon>Chitinophagaceae</taxon>
        <taxon>Flavipsychrobacter</taxon>
    </lineage>
</organism>
<sequence>MKRILFVCCLLTATCAIPTQKVFAQTTVTVADFTAKVNLMDTYIGAGNMTQAQTTWTEIHNMMLAELGITKSNIAGAANATIAASYMTTIQTQQTLYGEIWALKPDLTLNRVALHTKLLAFAATF</sequence>
<protein>
    <submittedName>
        <fullName evidence="2">Uncharacterized protein</fullName>
    </submittedName>
</protein>